<name>A0A1B6ECU3_9HEMI</name>
<dbReference type="GO" id="GO:0046974">
    <property type="term" value="F:histone H3K9 methyltransferase activity"/>
    <property type="evidence" value="ECO:0007669"/>
    <property type="project" value="TreeGrafter"/>
</dbReference>
<organism evidence="9">
    <name type="scientific">Clastoptera arizonana</name>
    <name type="common">Arizona spittle bug</name>
    <dbReference type="NCBI Taxonomy" id="38151"/>
    <lineage>
        <taxon>Eukaryota</taxon>
        <taxon>Metazoa</taxon>
        <taxon>Ecdysozoa</taxon>
        <taxon>Arthropoda</taxon>
        <taxon>Hexapoda</taxon>
        <taxon>Insecta</taxon>
        <taxon>Pterygota</taxon>
        <taxon>Neoptera</taxon>
        <taxon>Paraneoptera</taxon>
        <taxon>Hemiptera</taxon>
        <taxon>Auchenorrhyncha</taxon>
        <taxon>Cercopoidea</taxon>
        <taxon>Clastopteridae</taxon>
        <taxon>Clastoptera</taxon>
    </lineage>
</organism>
<dbReference type="PROSITE" id="PS50297">
    <property type="entry name" value="ANK_REP_REGION"/>
    <property type="match status" value="5"/>
</dbReference>
<dbReference type="GO" id="GO:0000785">
    <property type="term" value="C:chromatin"/>
    <property type="evidence" value="ECO:0007669"/>
    <property type="project" value="TreeGrafter"/>
</dbReference>
<evidence type="ECO:0008006" key="10">
    <source>
        <dbReference type="Google" id="ProtNLM"/>
    </source>
</evidence>
<feature type="repeat" description="ANK" evidence="5">
    <location>
        <begin position="857"/>
        <end position="886"/>
    </location>
</feature>
<reference evidence="9" key="1">
    <citation type="submission" date="2015-12" db="EMBL/GenBank/DDBJ databases">
        <title>De novo transcriptome assembly of four potential Pierce s Disease insect vectors from Arizona vineyards.</title>
        <authorList>
            <person name="Tassone E.E."/>
        </authorList>
    </citation>
    <scope>NUCLEOTIDE SEQUENCE</scope>
</reference>
<feature type="repeat" description="ANK" evidence="5">
    <location>
        <begin position="990"/>
        <end position="1022"/>
    </location>
</feature>
<dbReference type="CDD" id="cd10543">
    <property type="entry name" value="SET_EHMT"/>
    <property type="match status" value="1"/>
</dbReference>
<dbReference type="InterPro" id="IPR001214">
    <property type="entry name" value="SET_dom"/>
</dbReference>
<sequence length="1377" mass="154165">MSLNTLTENDVDDIQDSDGSVSSNSDSEKVDNGLIKKILSEMKSEFNRGTSVSTTDTVEKFDSSDETIPIDDKNDVKVDIQKLIEQNLNSIESCEDNQTCDDNSSTPLSEPSSEVISTSHIIINNTVYEPQECRDEEKPRIILTLRTSEEDRDISIRTEKKSNISSNRSYEESYKDTSVTNQPKIENNSTNALVKESIMECKTRRSLRNQNLSKDENDGEVTSKRSSRRFSKENGRESVLQNAIARKEKSFSALNQSEERSYRRGARSPRHNHLSDSKSTKLTNRTKSPKTQNINIAKQVECNTSEINGIETSSNNKELKSEFDSLGNQLNISLDIKNCDTSEKHGDIKTSSLINPKDNPNLFTKTGKRRPRYRYFKGLKYSLSGSSVKKKPIKLGKKKQNSEMIDSSNIASDHSIEQSSTPEVFSSDQIHTTALQEAQSYEISSHYETNLKKGSAAAVNSNSITKSSREVDDTVEIKQEVDEHLGIMETTDQECVHDNKTIKLQQQFNILGIKLEQSQTQAPMQVGDDLSGTEEEDCREINFTSSEYQGVQVGIKRKLIALNEDEYLRDDNIQSRVESPSVGEVDIEPNIPNQSSISHVGFADFCSCKNQTDLYPSTTNFHNELYCQATDSFDSRIIGCCNTVDKHNTCFGRPSNRVPFLLFCAVHHHRLRQHNCCPGCGLFCSQGKFMTCELNHHYHEDCQLVEDGKTMCPHCGSETGTRINISFGPHKCPVLLPLQKPPKSIPSAKMTLGGCKFLQTGVEDEKFSSSLPLIPASALILPSGLHITSQGLPQSLDKDKLDHLLHVACNIQPDPLQRYTLRNMYQAAKSGDAERMIHMLASGLNPNHIFREWLMGSALHAACAGGHLSVVHLLLQAGANTDVLDRDQNTPLMLACNNGHNDVVKYLVKAGASVTLKGGDGMTALHLAAKAGNLEACYYLISNPNVPRTFIDTVDDGRWTPLVWAAEHHHTDVVKFLLDKRADPLVRDSEQNIALHWAALAGSVDISEALLNYGSDINSTNANADTPLHIAARQNVYECVLLLLARGARVDLHNRAGFLPIDCCMVNPSETYTAIKLNVELRALMLNVQKQSMRILTNDITRGHEANPIQCVNAVDDESEPEDFVYIVENCFTSNINIDRTISSLQSCKCRDVCSSGSCLCGKVSIRCWYDDEGKLLPEFNFADPPMLFECNQACLCNRLTCKNRVVQHGITARFQLFRTKGNKGWGVSTLRVIPKGSYVCEYIGEIISDCEADTREDDSYLFDLDNRDGETYCIDARRYGNIARFINHNCVPNLLPVRVFINHQDLHFPRIAFFANRDIEANEELGFDYGAKFWIIKYKLFTCTCGAENCRYSEKTISQTLANYNNRLKLELDQTH</sequence>
<dbReference type="PANTHER" id="PTHR46307:SF4">
    <property type="entry name" value="G9A, ISOFORM B"/>
    <property type="match status" value="1"/>
</dbReference>
<feature type="compositionally biased region" description="Polar residues" evidence="6">
    <location>
        <begin position="280"/>
        <end position="295"/>
    </location>
</feature>
<dbReference type="PROSITE" id="PS50280">
    <property type="entry name" value="SET"/>
    <property type="match status" value="1"/>
</dbReference>
<feature type="repeat" description="ANK" evidence="5">
    <location>
        <begin position="1023"/>
        <end position="1055"/>
    </location>
</feature>
<proteinExistence type="predicted"/>
<evidence type="ECO:0000256" key="5">
    <source>
        <dbReference type="PROSITE-ProRule" id="PRU00023"/>
    </source>
</evidence>
<evidence type="ECO:0000259" key="8">
    <source>
        <dbReference type="PROSITE" id="PS50867"/>
    </source>
</evidence>
<dbReference type="InterPro" id="IPR007728">
    <property type="entry name" value="Pre-SET_dom"/>
</dbReference>
<dbReference type="InterPro" id="IPR047762">
    <property type="entry name" value="EHMT_CRR"/>
</dbReference>
<dbReference type="GO" id="GO:0005634">
    <property type="term" value="C:nucleus"/>
    <property type="evidence" value="ECO:0007669"/>
    <property type="project" value="InterPro"/>
</dbReference>
<feature type="region of interest" description="Disordered" evidence="6">
    <location>
        <begin position="94"/>
        <end position="114"/>
    </location>
</feature>
<feature type="compositionally biased region" description="Polar residues" evidence="6">
    <location>
        <begin position="176"/>
        <end position="192"/>
    </location>
</feature>
<dbReference type="SMART" id="SM00468">
    <property type="entry name" value="PreSET"/>
    <property type="match status" value="1"/>
</dbReference>
<dbReference type="Gene3D" id="1.25.40.20">
    <property type="entry name" value="Ankyrin repeat-containing domain"/>
    <property type="match status" value="2"/>
</dbReference>
<feature type="repeat" description="ANK" evidence="5">
    <location>
        <begin position="920"/>
        <end position="943"/>
    </location>
</feature>
<dbReference type="Gene3D" id="2.170.270.10">
    <property type="entry name" value="SET domain"/>
    <property type="match status" value="1"/>
</dbReference>
<feature type="domain" description="Pre-SET" evidence="8">
    <location>
        <begin position="1146"/>
        <end position="1210"/>
    </location>
</feature>
<evidence type="ECO:0000256" key="3">
    <source>
        <dbReference type="ARBA" id="ARBA00022603"/>
    </source>
</evidence>
<feature type="compositionally biased region" description="Polar residues" evidence="6">
    <location>
        <begin position="100"/>
        <end position="114"/>
    </location>
</feature>
<dbReference type="GO" id="GO:0032259">
    <property type="term" value="P:methylation"/>
    <property type="evidence" value="ECO:0007669"/>
    <property type="project" value="UniProtKB-KW"/>
</dbReference>
<dbReference type="InterPro" id="IPR002110">
    <property type="entry name" value="Ankyrin_rpt"/>
</dbReference>
<dbReference type="GO" id="GO:0000122">
    <property type="term" value="P:negative regulation of transcription by RNA polymerase II"/>
    <property type="evidence" value="ECO:0007669"/>
    <property type="project" value="TreeGrafter"/>
</dbReference>
<dbReference type="InterPro" id="IPR043550">
    <property type="entry name" value="EHMT1/EHMT2"/>
</dbReference>
<gene>
    <name evidence="9" type="ORF">g.20545</name>
</gene>
<evidence type="ECO:0000256" key="2">
    <source>
        <dbReference type="ARBA" id="ARBA00022454"/>
    </source>
</evidence>
<dbReference type="Pfam" id="PF21533">
    <property type="entry name" value="EHMT1-2_CRR"/>
    <property type="match status" value="1"/>
</dbReference>
<dbReference type="PRINTS" id="PR01415">
    <property type="entry name" value="ANKYRIN"/>
</dbReference>
<evidence type="ECO:0000313" key="9">
    <source>
        <dbReference type="EMBL" id="JAS35694.1"/>
    </source>
</evidence>
<evidence type="ECO:0000256" key="6">
    <source>
        <dbReference type="SAM" id="MobiDB-lite"/>
    </source>
</evidence>
<dbReference type="InterPro" id="IPR036770">
    <property type="entry name" value="Ankyrin_rpt-contain_sf"/>
</dbReference>
<dbReference type="PROSITE" id="PS50867">
    <property type="entry name" value="PRE_SET"/>
    <property type="match status" value="1"/>
</dbReference>
<dbReference type="Pfam" id="PF05033">
    <property type="entry name" value="Pre-SET"/>
    <property type="match status" value="1"/>
</dbReference>
<feature type="region of interest" description="Disordered" evidence="6">
    <location>
        <begin position="154"/>
        <end position="295"/>
    </location>
</feature>
<dbReference type="CDD" id="cd20905">
    <property type="entry name" value="EHMT_ZBD"/>
    <property type="match status" value="1"/>
</dbReference>
<feature type="region of interest" description="Disordered" evidence="6">
    <location>
        <begin position="1"/>
        <end position="30"/>
    </location>
</feature>
<keyword evidence="3" id="KW-0808">Transferase</keyword>
<dbReference type="EMBL" id="GEDC01001604">
    <property type="protein sequence ID" value="JAS35694.1"/>
    <property type="molecule type" value="Transcribed_RNA"/>
</dbReference>
<evidence type="ECO:0000256" key="1">
    <source>
        <dbReference type="ARBA" id="ARBA00004286"/>
    </source>
</evidence>
<keyword evidence="4" id="KW-0949">S-adenosyl-L-methionine</keyword>
<dbReference type="PANTHER" id="PTHR46307">
    <property type="entry name" value="G9A, ISOFORM B"/>
    <property type="match status" value="1"/>
</dbReference>
<dbReference type="Pfam" id="PF00856">
    <property type="entry name" value="SET"/>
    <property type="match status" value="1"/>
</dbReference>
<dbReference type="Pfam" id="PF12796">
    <property type="entry name" value="Ank_2"/>
    <property type="match status" value="2"/>
</dbReference>
<dbReference type="InterPro" id="IPR046341">
    <property type="entry name" value="SET_dom_sf"/>
</dbReference>
<feature type="repeat" description="ANK" evidence="5">
    <location>
        <begin position="887"/>
        <end position="919"/>
    </location>
</feature>
<dbReference type="GO" id="GO:0008270">
    <property type="term" value="F:zinc ion binding"/>
    <property type="evidence" value="ECO:0007669"/>
    <property type="project" value="InterPro"/>
</dbReference>
<keyword evidence="2" id="KW-0158">Chromosome</keyword>
<keyword evidence="3" id="KW-0489">Methyltransferase</keyword>
<dbReference type="SMART" id="SM00317">
    <property type="entry name" value="SET"/>
    <property type="match status" value="1"/>
</dbReference>
<dbReference type="SMART" id="SM00248">
    <property type="entry name" value="ANK"/>
    <property type="match status" value="6"/>
</dbReference>
<dbReference type="GO" id="GO:0002039">
    <property type="term" value="F:p53 binding"/>
    <property type="evidence" value="ECO:0007669"/>
    <property type="project" value="InterPro"/>
</dbReference>
<dbReference type="SUPFAM" id="SSF82199">
    <property type="entry name" value="SET domain"/>
    <property type="match status" value="1"/>
</dbReference>
<dbReference type="Pfam" id="PF00023">
    <property type="entry name" value="Ank"/>
    <property type="match status" value="2"/>
</dbReference>
<dbReference type="FunFam" id="2.170.270.10:FF:000005">
    <property type="entry name" value="Euchromatic histone-lysine N-methyltransferase 2"/>
    <property type="match status" value="1"/>
</dbReference>
<feature type="domain" description="SET" evidence="7">
    <location>
        <begin position="1213"/>
        <end position="1331"/>
    </location>
</feature>
<dbReference type="PROSITE" id="PS50088">
    <property type="entry name" value="ANK_REPEAT"/>
    <property type="match status" value="6"/>
</dbReference>
<evidence type="ECO:0000259" key="7">
    <source>
        <dbReference type="PROSITE" id="PS50280"/>
    </source>
</evidence>
<keyword evidence="5" id="KW-0040">ANK repeat</keyword>
<evidence type="ECO:0000256" key="4">
    <source>
        <dbReference type="ARBA" id="ARBA00022691"/>
    </source>
</evidence>
<dbReference type="SUPFAM" id="SSF48403">
    <property type="entry name" value="Ankyrin repeat"/>
    <property type="match status" value="1"/>
</dbReference>
<accession>A0A1B6ECU3</accession>
<feature type="compositionally biased region" description="Basic residues" evidence="6">
    <location>
        <begin position="263"/>
        <end position="272"/>
    </location>
</feature>
<feature type="repeat" description="ANK" evidence="5">
    <location>
        <begin position="957"/>
        <end position="989"/>
    </location>
</feature>
<comment type="subcellular location">
    <subcellularLocation>
        <location evidence="1">Chromosome</location>
    </subcellularLocation>
</comment>
<protein>
    <recommendedName>
        <fullName evidence="10">Histone-lysine N-methyltransferase</fullName>
    </recommendedName>
</protein>